<evidence type="ECO:0000256" key="1">
    <source>
        <dbReference type="ARBA" id="ARBA00006739"/>
    </source>
</evidence>
<evidence type="ECO:0000313" key="6">
    <source>
        <dbReference type="EMBL" id="ELR71986.1"/>
    </source>
</evidence>
<dbReference type="SUPFAM" id="SSF53448">
    <property type="entry name" value="Nucleotide-diphospho-sugar transferases"/>
    <property type="match status" value="1"/>
</dbReference>
<comment type="caution">
    <text evidence="6">The sequence shown here is derived from an EMBL/GenBank/DDBJ whole genome shotgun (WGS) entry which is preliminary data.</text>
</comment>
<proteinExistence type="inferred from homology"/>
<sequence length="397" mass="45420">MNEIIEICFWTCIFIVVYAYVGYGFLLFFLVKIKRIFSRKPTATSTKFFPEVTHIIAAYNEEDCIRQKIENSLSLNYPEDKMKVLIVTDGSTDETAEIIKSYPQVEHHHENKRNGKIAAVNRVMPFVKSPVTIFSDANTTLNSDAIQNIVHHFGDPKVGLVAGEKRVFSNESDNAAASGEGFYWKYESKLKQWDSELHSVVGAAGELFAVRTELFEPVDNHIIIEDFYVSLKIAMAGYKVEYEPDAYAMETGSASVKEELKRKIRISAGGIQAIVKLSPLLNIFKYGTLSFQYISHRVLRWTLAPLALIVIFFSNLYLALYSHQLYQAIFVLQALFYIFSAIGWMLQNNNLKVKVFFIPYYFTMMNYAVFRGFFRYIKGTQSAVWDKAKRATAQVNV</sequence>
<dbReference type="eggNOG" id="COG1215">
    <property type="taxonomic scope" value="Bacteria"/>
</dbReference>
<dbReference type="PANTHER" id="PTHR43630:SF1">
    <property type="entry name" value="POLY-BETA-1,6-N-ACETYL-D-GLUCOSAMINE SYNTHASE"/>
    <property type="match status" value="1"/>
</dbReference>
<dbReference type="GO" id="GO:0016757">
    <property type="term" value="F:glycosyltransferase activity"/>
    <property type="evidence" value="ECO:0007669"/>
    <property type="project" value="UniProtKB-KW"/>
</dbReference>
<comment type="similarity">
    <text evidence="1">Belongs to the glycosyltransferase 2 family.</text>
</comment>
<feature type="transmembrane region" description="Helical" evidence="4">
    <location>
        <begin position="358"/>
        <end position="377"/>
    </location>
</feature>
<feature type="transmembrane region" description="Helical" evidence="4">
    <location>
        <begin position="298"/>
        <end position="318"/>
    </location>
</feature>
<dbReference type="AlphaFoldDB" id="L8JSN8"/>
<feature type="transmembrane region" description="Helical" evidence="4">
    <location>
        <begin position="7"/>
        <end position="31"/>
    </location>
</feature>
<dbReference type="PANTHER" id="PTHR43630">
    <property type="entry name" value="POLY-BETA-1,6-N-ACETYL-D-GLUCOSAMINE SYNTHASE"/>
    <property type="match status" value="1"/>
</dbReference>
<dbReference type="Pfam" id="PF00535">
    <property type="entry name" value="Glycos_transf_2"/>
    <property type="match status" value="1"/>
</dbReference>
<dbReference type="CDD" id="cd06439">
    <property type="entry name" value="CESA_like_1"/>
    <property type="match status" value="1"/>
</dbReference>
<evidence type="ECO:0000256" key="2">
    <source>
        <dbReference type="ARBA" id="ARBA00022676"/>
    </source>
</evidence>
<keyword evidence="4" id="KW-0812">Transmembrane</keyword>
<keyword evidence="7" id="KW-1185">Reference proteome</keyword>
<dbReference type="InterPro" id="IPR001173">
    <property type="entry name" value="Glyco_trans_2-like"/>
</dbReference>
<feature type="transmembrane region" description="Helical" evidence="4">
    <location>
        <begin position="325"/>
        <end position="346"/>
    </location>
</feature>
<feature type="domain" description="Glycosyltransferase 2-like" evidence="5">
    <location>
        <begin position="55"/>
        <end position="216"/>
    </location>
</feature>
<evidence type="ECO:0000256" key="4">
    <source>
        <dbReference type="SAM" id="Phobius"/>
    </source>
</evidence>
<dbReference type="PATRIC" id="fig|1237149.3.peg.1936"/>
<keyword evidence="3 6" id="KW-0808">Transferase</keyword>
<dbReference type="STRING" id="1237149.C900_01981"/>
<dbReference type="Gene3D" id="3.90.550.10">
    <property type="entry name" value="Spore Coat Polysaccharide Biosynthesis Protein SpsA, Chain A"/>
    <property type="match status" value="1"/>
</dbReference>
<evidence type="ECO:0000256" key="3">
    <source>
        <dbReference type="ARBA" id="ARBA00022679"/>
    </source>
</evidence>
<dbReference type="InterPro" id="IPR029044">
    <property type="entry name" value="Nucleotide-diphossugar_trans"/>
</dbReference>
<organism evidence="6 7">
    <name type="scientific">Fulvivirga imtechensis AK7</name>
    <dbReference type="NCBI Taxonomy" id="1237149"/>
    <lineage>
        <taxon>Bacteria</taxon>
        <taxon>Pseudomonadati</taxon>
        <taxon>Bacteroidota</taxon>
        <taxon>Cytophagia</taxon>
        <taxon>Cytophagales</taxon>
        <taxon>Fulvivirgaceae</taxon>
        <taxon>Fulvivirga</taxon>
    </lineage>
</organism>
<dbReference type="Proteomes" id="UP000011135">
    <property type="component" value="Unassembled WGS sequence"/>
</dbReference>
<keyword evidence="2" id="KW-0328">Glycosyltransferase</keyword>
<dbReference type="OrthoDB" id="9766971at2"/>
<keyword evidence="4" id="KW-1133">Transmembrane helix</keyword>
<dbReference type="RefSeq" id="WP_009579428.1">
    <property type="nucleotide sequence ID" value="NZ_AMZN01000029.1"/>
</dbReference>
<accession>L8JSN8</accession>
<protein>
    <submittedName>
        <fullName evidence="6">Glycosyl transferase, group 2 family protein</fullName>
    </submittedName>
</protein>
<evidence type="ECO:0000313" key="7">
    <source>
        <dbReference type="Proteomes" id="UP000011135"/>
    </source>
</evidence>
<evidence type="ECO:0000259" key="5">
    <source>
        <dbReference type="Pfam" id="PF00535"/>
    </source>
</evidence>
<name>L8JSN8_9BACT</name>
<dbReference type="EMBL" id="AMZN01000029">
    <property type="protein sequence ID" value="ELR71986.1"/>
    <property type="molecule type" value="Genomic_DNA"/>
</dbReference>
<keyword evidence="4" id="KW-0472">Membrane</keyword>
<gene>
    <name evidence="6" type="ORF">C900_01981</name>
</gene>
<reference evidence="6 7" key="1">
    <citation type="submission" date="2012-12" db="EMBL/GenBank/DDBJ databases">
        <title>Genome assembly of Fulvivirga imtechensis AK7.</title>
        <authorList>
            <person name="Nupur N."/>
            <person name="Khatri I."/>
            <person name="Kumar R."/>
            <person name="Subramanian S."/>
            <person name="Pinnaka A."/>
        </authorList>
    </citation>
    <scope>NUCLEOTIDE SEQUENCE [LARGE SCALE GENOMIC DNA]</scope>
    <source>
        <strain evidence="6 7">AK7</strain>
    </source>
</reference>